<feature type="signal peptide" evidence="8">
    <location>
        <begin position="1"/>
        <end position="21"/>
    </location>
</feature>
<evidence type="ECO:0000256" key="8">
    <source>
        <dbReference type="SAM" id="SignalP"/>
    </source>
</evidence>
<feature type="chain" id="PRO_5035789731" description="Fucolectin tachylectin-4 pentraxin-1 domain-containing protein" evidence="8">
    <location>
        <begin position="22"/>
        <end position="246"/>
    </location>
</feature>
<dbReference type="AlphaFoldDB" id="A0A8S3VHL5"/>
<comment type="caution">
    <text evidence="10">The sequence shown here is derived from an EMBL/GenBank/DDBJ whole genome shotgun (WGS) entry which is preliminary data.</text>
</comment>
<evidence type="ECO:0000256" key="3">
    <source>
        <dbReference type="ARBA" id="ARBA00011233"/>
    </source>
</evidence>
<dbReference type="EMBL" id="CAJPWZ010003313">
    <property type="protein sequence ID" value="CAG2256712.1"/>
    <property type="molecule type" value="Genomic_DNA"/>
</dbReference>
<dbReference type="PANTHER" id="PTHR45713:SF6">
    <property type="entry name" value="F5_8 TYPE C DOMAIN-CONTAINING PROTEIN"/>
    <property type="match status" value="1"/>
</dbReference>
<keyword evidence="8" id="KW-0732">Signal</keyword>
<evidence type="ECO:0000256" key="2">
    <source>
        <dbReference type="ARBA" id="ARBA00010147"/>
    </source>
</evidence>
<dbReference type="Proteomes" id="UP000683360">
    <property type="component" value="Unassembled WGS sequence"/>
</dbReference>
<reference evidence="10" key="1">
    <citation type="submission" date="2021-03" db="EMBL/GenBank/DDBJ databases">
        <authorList>
            <person name="Bekaert M."/>
        </authorList>
    </citation>
    <scope>NUCLEOTIDE SEQUENCE</scope>
</reference>
<keyword evidence="11" id="KW-1185">Reference proteome</keyword>
<name>A0A8S3VHL5_MYTED</name>
<dbReference type="Gene3D" id="2.60.120.260">
    <property type="entry name" value="Galactose-binding domain-like"/>
    <property type="match status" value="1"/>
</dbReference>
<dbReference type="PANTHER" id="PTHR45713">
    <property type="entry name" value="FTP DOMAIN-CONTAINING PROTEIN"/>
    <property type="match status" value="1"/>
</dbReference>
<evidence type="ECO:0000313" key="11">
    <source>
        <dbReference type="Proteomes" id="UP000683360"/>
    </source>
</evidence>
<dbReference type="GO" id="GO:0042806">
    <property type="term" value="F:fucose binding"/>
    <property type="evidence" value="ECO:0007669"/>
    <property type="project" value="UniProtKB-ARBA"/>
</dbReference>
<evidence type="ECO:0000256" key="7">
    <source>
        <dbReference type="ARBA" id="ARBA00023157"/>
    </source>
</evidence>
<keyword evidence="5" id="KW-0430">Lectin</keyword>
<dbReference type="InterPro" id="IPR006585">
    <property type="entry name" value="FTP1"/>
</dbReference>
<comment type="similarity">
    <text evidence="2">Belongs to the fucolectin family.</text>
</comment>
<keyword evidence="7" id="KW-1015">Disulfide bond</keyword>
<gene>
    <name evidence="10" type="ORF">MEDL_68017</name>
</gene>
<evidence type="ECO:0000256" key="1">
    <source>
        <dbReference type="ARBA" id="ARBA00002219"/>
    </source>
</evidence>
<dbReference type="GO" id="GO:0001868">
    <property type="term" value="P:regulation of complement activation, lectin pathway"/>
    <property type="evidence" value="ECO:0007669"/>
    <property type="project" value="UniProtKB-ARBA"/>
</dbReference>
<protein>
    <recommendedName>
        <fullName evidence="9">Fucolectin tachylectin-4 pentraxin-1 domain-containing protein</fullName>
    </recommendedName>
</protein>
<comment type="subunit">
    <text evidence="3">Homotrimer.</text>
</comment>
<dbReference type="InterPro" id="IPR008979">
    <property type="entry name" value="Galactose-bd-like_sf"/>
</dbReference>
<dbReference type="InterPro" id="IPR051941">
    <property type="entry name" value="BG_Antigen-Binding_Lectin"/>
</dbReference>
<keyword evidence="4" id="KW-0479">Metal-binding</keyword>
<evidence type="ECO:0000256" key="4">
    <source>
        <dbReference type="ARBA" id="ARBA00022723"/>
    </source>
</evidence>
<keyword evidence="6" id="KW-0106">Calcium</keyword>
<sequence length="246" mass="27659">MEYTYLVICFIKAMLAYCTTGTRDPRFTITRNRTVTSSHYTTDVFSESHLMCAMMCSSQDKCCVASFSQETSICRLDTTDNCCVATDMDVGWSTVAKVNNCTINLKEVAYNKSAEQSSVYEMLSALEAVDGNVNTYMHTNLEQSPFWIVDLGKTYQIRRIEIFNRNEGAITTGERLRDLDIMIGPSPDGMHLCAHYVGPAQLGDHLLFNCEHVENARYVKLTLIGTHFLHVAEVKVYAVIHSSTLN</sequence>
<accession>A0A8S3VHL5</accession>
<proteinExistence type="inferred from homology"/>
<feature type="domain" description="Fucolectin tachylectin-4 pentraxin-1" evidence="9">
    <location>
        <begin position="105"/>
        <end position="246"/>
    </location>
</feature>
<evidence type="ECO:0000256" key="5">
    <source>
        <dbReference type="ARBA" id="ARBA00022734"/>
    </source>
</evidence>
<evidence type="ECO:0000259" key="9">
    <source>
        <dbReference type="SMART" id="SM00607"/>
    </source>
</evidence>
<dbReference type="GO" id="GO:0010185">
    <property type="term" value="P:regulation of cellular defense response"/>
    <property type="evidence" value="ECO:0007669"/>
    <property type="project" value="UniProtKB-ARBA"/>
</dbReference>
<dbReference type="SMART" id="SM00607">
    <property type="entry name" value="FTP"/>
    <property type="match status" value="1"/>
</dbReference>
<dbReference type="OrthoDB" id="6187522at2759"/>
<organism evidence="10 11">
    <name type="scientific">Mytilus edulis</name>
    <name type="common">Blue mussel</name>
    <dbReference type="NCBI Taxonomy" id="6550"/>
    <lineage>
        <taxon>Eukaryota</taxon>
        <taxon>Metazoa</taxon>
        <taxon>Spiralia</taxon>
        <taxon>Lophotrochozoa</taxon>
        <taxon>Mollusca</taxon>
        <taxon>Bivalvia</taxon>
        <taxon>Autobranchia</taxon>
        <taxon>Pteriomorphia</taxon>
        <taxon>Mytilida</taxon>
        <taxon>Mytiloidea</taxon>
        <taxon>Mytilidae</taxon>
        <taxon>Mytilinae</taxon>
        <taxon>Mytilus</taxon>
    </lineage>
</organism>
<dbReference type="SUPFAM" id="SSF49785">
    <property type="entry name" value="Galactose-binding domain-like"/>
    <property type="match status" value="1"/>
</dbReference>
<evidence type="ECO:0000313" key="10">
    <source>
        <dbReference type="EMBL" id="CAG2256712.1"/>
    </source>
</evidence>
<comment type="function">
    <text evidence="1">Acts as a defensive agent. Recognizes blood group fucosylated oligosaccharides including A, B, H and Lewis B-type antigens. Does not recognize Lewis A antigen and has low affinity for monovalent haptens.</text>
</comment>
<dbReference type="GO" id="GO:0046872">
    <property type="term" value="F:metal ion binding"/>
    <property type="evidence" value="ECO:0007669"/>
    <property type="project" value="UniProtKB-KW"/>
</dbReference>
<evidence type="ECO:0000256" key="6">
    <source>
        <dbReference type="ARBA" id="ARBA00022837"/>
    </source>
</evidence>
<dbReference type="Pfam" id="PF22633">
    <property type="entry name" value="F5_F8_type_C_2"/>
    <property type="match status" value="1"/>
</dbReference>